<proteinExistence type="predicted"/>
<protein>
    <submittedName>
        <fullName evidence="1">Uncharacterized protein</fullName>
    </submittedName>
</protein>
<reference evidence="1" key="2">
    <citation type="journal article" date="2015" name="Data Brief">
        <title>Shoot transcriptome of the giant reed, Arundo donax.</title>
        <authorList>
            <person name="Barrero R.A."/>
            <person name="Guerrero F.D."/>
            <person name="Moolhuijzen P."/>
            <person name="Goolsby J.A."/>
            <person name="Tidwell J."/>
            <person name="Bellgard S.E."/>
            <person name="Bellgard M.I."/>
        </authorList>
    </citation>
    <scope>NUCLEOTIDE SEQUENCE</scope>
    <source>
        <tissue evidence="1">Shoot tissue taken approximately 20 cm above the soil surface</tissue>
    </source>
</reference>
<organism evidence="1">
    <name type="scientific">Arundo donax</name>
    <name type="common">Giant reed</name>
    <name type="synonym">Donax arundinaceus</name>
    <dbReference type="NCBI Taxonomy" id="35708"/>
    <lineage>
        <taxon>Eukaryota</taxon>
        <taxon>Viridiplantae</taxon>
        <taxon>Streptophyta</taxon>
        <taxon>Embryophyta</taxon>
        <taxon>Tracheophyta</taxon>
        <taxon>Spermatophyta</taxon>
        <taxon>Magnoliopsida</taxon>
        <taxon>Liliopsida</taxon>
        <taxon>Poales</taxon>
        <taxon>Poaceae</taxon>
        <taxon>PACMAD clade</taxon>
        <taxon>Arundinoideae</taxon>
        <taxon>Arundineae</taxon>
        <taxon>Arundo</taxon>
    </lineage>
</organism>
<sequence length="22" mass="2602">MYRALLCIVHGHLKLDLLSNEY</sequence>
<reference evidence="1" key="1">
    <citation type="submission" date="2014-09" db="EMBL/GenBank/DDBJ databases">
        <authorList>
            <person name="Magalhaes I.L.F."/>
            <person name="Oliveira U."/>
            <person name="Santos F.R."/>
            <person name="Vidigal T.H.D.A."/>
            <person name="Brescovit A.D."/>
            <person name="Santos A.J."/>
        </authorList>
    </citation>
    <scope>NUCLEOTIDE SEQUENCE</scope>
    <source>
        <tissue evidence="1">Shoot tissue taken approximately 20 cm above the soil surface</tissue>
    </source>
</reference>
<dbReference type="AlphaFoldDB" id="A0A0A9G391"/>
<evidence type="ECO:0000313" key="1">
    <source>
        <dbReference type="EMBL" id="JAE19545.1"/>
    </source>
</evidence>
<dbReference type="EMBL" id="GBRH01178351">
    <property type="protein sequence ID" value="JAE19545.1"/>
    <property type="molecule type" value="Transcribed_RNA"/>
</dbReference>
<accession>A0A0A9G391</accession>
<name>A0A0A9G391_ARUDO</name>